<sequence>MTVDAVARATWIRPHEDVVAAPGQRPAYELRAEFTMVDVPDAATLRVTAHGLVEVFLNGDRVGEDELVPGFTAYRKRLQVFSYDVAGLLRPGVNRVEALLSDGWFRGRHGFERRADGYGDETALLLAIEAGPVRFVTDGAWHSRPSGITRADLMDGQAVDFRLGDVDRPWQPVDIASGGLYDDRDRLVEASAVRVRRIETLAPAGVTQPREGTVVIDAGRNINGWLRIDDLGARDTRLTLTHGEVLDADGLVSTENLRAFVFSTGERLPAGQIDEVISAGVAGDVFEPRHTTHGFRYAQIDGVPSGWDASSVRAIVVHSELRPIGDFACSDTRLDALHELARQSFLGNACEIPTDCPQRERSGFTGDWQVFVDSAALLYDVEAFSTKWLDDLAADQWHDGRVPTVIPNPAGDRPSGIVFEDLSAGSAGWGDAAVLVPWALWRHYGDLEALRRRLPSMWEWVDYASRAAAGSRHPDRAASRPEAAPHEEFLWDSGFHFGEWLEPGVPPRPDPSADHSIVATAFLHRSARLLAASAAVVGDAELEAWAQRIADGARNAWRAEFIVGPGRVSIESQANYARGLAFELFDHDESPLAAARLAGVIADADGHLGTGFLSTGQLLPALADHGRVDTAYATLLSTGVPSWLGMLEHGATTAWEWWDAIADDGSVRGSLNHYSKAAVVSFLYTHVAGIRLDEVPDAASAAYGRVRIAPLPGGGLTWARASVDTPRGVIRSEWRLDEGMFALEAEVPEGTAATIELPDGANDEVGPGIHSFTCPWSE</sequence>
<evidence type="ECO:0000256" key="1">
    <source>
        <dbReference type="ARBA" id="ARBA00001445"/>
    </source>
</evidence>
<gene>
    <name evidence="8" type="ORF">GCM10009777_01630</name>
</gene>
<dbReference type="EMBL" id="BAAAOH010000001">
    <property type="protein sequence ID" value="GAA1973196.1"/>
    <property type="molecule type" value="Genomic_DNA"/>
</dbReference>
<feature type="domain" description="Bacterial alpha-L-rhamnosidase N-terminal" evidence="5">
    <location>
        <begin position="41"/>
        <end position="164"/>
    </location>
</feature>
<dbReference type="EC" id="3.2.1.40" evidence="2"/>
<dbReference type="Proteomes" id="UP001500326">
    <property type="component" value="Unassembled WGS sequence"/>
</dbReference>
<dbReference type="Gene3D" id="2.60.420.10">
    <property type="entry name" value="Maltose phosphorylase, domain 3"/>
    <property type="match status" value="1"/>
</dbReference>
<dbReference type="InterPro" id="IPR012341">
    <property type="entry name" value="6hp_glycosidase-like_sf"/>
</dbReference>
<keyword evidence="3 8" id="KW-0378">Hydrolase</keyword>
<protein>
    <recommendedName>
        <fullName evidence="2">alpha-L-rhamnosidase</fullName>
        <ecNumber evidence="2">3.2.1.40</ecNumber>
    </recommendedName>
</protein>
<organism evidence="8 9">
    <name type="scientific">Microbacterium pumilum</name>
    <dbReference type="NCBI Taxonomy" id="344165"/>
    <lineage>
        <taxon>Bacteria</taxon>
        <taxon>Bacillati</taxon>
        <taxon>Actinomycetota</taxon>
        <taxon>Actinomycetes</taxon>
        <taxon>Micrococcales</taxon>
        <taxon>Microbacteriaceae</taxon>
        <taxon>Microbacterium</taxon>
    </lineage>
</organism>
<dbReference type="InterPro" id="IPR013737">
    <property type="entry name" value="Bac_rhamnosid_N"/>
</dbReference>
<dbReference type="SUPFAM" id="SSF48208">
    <property type="entry name" value="Six-hairpin glycosidases"/>
    <property type="match status" value="1"/>
</dbReference>
<dbReference type="InterPro" id="IPR035396">
    <property type="entry name" value="Bac_rhamnosid6H"/>
</dbReference>
<dbReference type="Gene3D" id="1.50.10.10">
    <property type="match status" value="1"/>
</dbReference>
<proteinExistence type="predicted"/>
<evidence type="ECO:0000259" key="4">
    <source>
        <dbReference type="Pfam" id="PF05592"/>
    </source>
</evidence>
<dbReference type="Pfam" id="PF05592">
    <property type="entry name" value="Bac_rhamnosid"/>
    <property type="match status" value="1"/>
</dbReference>
<evidence type="ECO:0000313" key="9">
    <source>
        <dbReference type="Proteomes" id="UP001500326"/>
    </source>
</evidence>
<dbReference type="GO" id="GO:0016787">
    <property type="term" value="F:hydrolase activity"/>
    <property type="evidence" value="ECO:0007669"/>
    <property type="project" value="UniProtKB-KW"/>
</dbReference>
<evidence type="ECO:0000259" key="5">
    <source>
        <dbReference type="Pfam" id="PF08531"/>
    </source>
</evidence>
<dbReference type="Gene3D" id="2.60.120.260">
    <property type="entry name" value="Galactose-binding domain-like"/>
    <property type="match status" value="2"/>
</dbReference>
<feature type="domain" description="Alpha-L-rhamnosidase concanavalin-like" evidence="4">
    <location>
        <begin position="209"/>
        <end position="318"/>
    </location>
</feature>
<feature type="domain" description="Alpha-L-rhamnosidase C-terminal" evidence="7">
    <location>
        <begin position="700"/>
        <end position="766"/>
    </location>
</feature>
<dbReference type="Pfam" id="PF17390">
    <property type="entry name" value="Bac_rhamnosid_C"/>
    <property type="match status" value="1"/>
</dbReference>
<feature type="domain" description="Alpha-L-rhamnosidase six-hairpin glycosidase" evidence="6">
    <location>
        <begin position="324"/>
        <end position="687"/>
    </location>
</feature>
<keyword evidence="9" id="KW-1185">Reference proteome</keyword>
<dbReference type="RefSeq" id="WP_344057589.1">
    <property type="nucleotide sequence ID" value="NZ_BAAAOH010000001.1"/>
</dbReference>
<reference evidence="9" key="1">
    <citation type="journal article" date="2019" name="Int. J. Syst. Evol. Microbiol.">
        <title>The Global Catalogue of Microorganisms (GCM) 10K type strain sequencing project: providing services to taxonomists for standard genome sequencing and annotation.</title>
        <authorList>
            <consortium name="The Broad Institute Genomics Platform"/>
            <consortium name="The Broad Institute Genome Sequencing Center for Infectious Disease"/>
            <person name="Wu L."/>
            <person name="Ma J."/>
        </authorList>
    </citation>
    <scope>NUCLEOTIDE SEQUENCE [LARGE SCALE GENOMIC DNA]</scope>
    <source>
        <strain evidence="9">JCM 14902</strain>
    </source>
</reference>
<dbReference type="InterPro" id="IPR008902">
    <property type="entry name" value="Rhamnosid_concanavalin"/>
</dbReference>
<comment type="caution">
    <text evidence="8">The sequence shown here is derived from an EMBL/GenBank/DDBJ whole genome shotgun (WGS) entry which is preliminary data.</text>
</comment>
<dbReference type="InterPro" id="IPR016007">
    <property type="entry name" value="Alpha_rhamnosid"/>
</dbReference>
<comment type="catalytic activity">
    <reaction evidence="1">
        <text>Hydrolysis of terminal non-reducing alpha-L-rhamnose residues in alpha-L-rhamnosides.</text>
        <dbReference type="EC" id="3.2.1.40"/>
    </reaction>
</comment>
<evidence type="ECO:0000313" key="8">
    <source>
        <dbReference type="EMBL" id="GAA1973196.1"/>
    </source>
</evidence>
<evidence type="ECO:0000256" key="3">
    <source>
        <dbReference type="ARBA" id="ARBA00022801"/>
    </source>
</evidence>
<name>A0ABP5D307_9MICO</name>
<dbReference type="InterPro" id="IPR008928">
    <property type="entry name" value="6-hairpin_glycosidase_sf"/>
</dbReference>
<dbReference type="Pfam" id="PF08531">
    <property type="entry name" value="Bac_rhamnosid_N"/>
    <property type="match status" value="1"/>
</dbReference>
<dbReference type="PANTHER" id="PTHR33307:SF6">
    <property type="entry name" value="ALPHA-RHAMNOSIDASE (EUROFUNG)-RELATED"/>
    <property type="match status" value="1"/>
</dbReference>
<dbReference type="PANTHER" id="PTHR33307">
    <property type="entry name" value="ALPHA-RHAMNOSIDASE (EUROFUNG)"/>
    <property type="match status" value="1"/>
</dbReference>
<dbReference type="InterPro" id="IPR035398">
    <property type="entry name" value="Bac_rhamnosid_C"/>
</dbReference>
<evidence type="ECO:0000256" key="2">
    <source>
        <dbReference type="ARBA" id="ARBA00012652"/>
    </source>
</evidence>
<evidence type="ECO:0000259" key="7">
    <source>
        <dbReference type="Pfam" id="PF17390"/>
    </source>
</evidence>
<accession>A0ABP5D307</accession>
<evidence type="ECO:0000259" key="6">
    <source>
        <dbReference type="Pfam" id="PF17389"/>
    </source>
</evidence>
<dbReference type="Pfam" id="PF17389">
    <property type="entry name" value="Bac_rhamnosid6H"/>
    <property type="match status" value="1"/>
</dbReference>